<dbReference type="AlphaFoldDB" id="A0AAE0WKA7"/>
<proteinExistence type="predicted"/>
<dbReference type="Gene3D" id="3.20.20.80">
    <property type="entry name" value="Glycosidases"/>
    <property type="match status" value="1"/>
</dbReference>
<dbReference type="EMBL" id="JAUTXT010000026">
    <property type="protein sequence ID" value="KAK3673289.1"/>
    <property type="molecule type" value="Genomic_DNA"/>
</dbReference>
<name>A0AAE0WKA7_9PEZI</name>
<gene>
    <name evidence="1" type="ORF">LTR78_006834</name>
</gene>
<reference evidence="1" key="1">
    <citation type="submission" date="2023-07" db="EMBL/GenBank/DDBJ databases">
        <title>Black Yeasts Isolated from many extreme environments.</title>
        <authorList>
            <person name="Coleine C."/>
            <person name="Stajich J.E."/>
            <person name="Selbmann L."/>
        </authorList>
    </citation>
    <scope>NUCLEOTIDE SEQUENCE</scope>
    <source>
        <strain evidence="1">CCFEE 5485</strain>
    </source>
</reference>
<evidence type="ECO:0000313" key="1">
    <source>
        <dbReference type="EMBL" id="KAK3673289.1"/>
    </source>
</evidence>
<sequence>MLDFDIRLEDNDEPLASNSVAVNTTNNVVQFDLTVLQPRLEPYDIVLYGAPPSSYANESYTATTKIYYLPAKYNGSTVKVDNLYGCLVAANHVTNYSFVDILPFGFYTDCANVTAYKDLGFNAINPVCSFLDGDLDNVFNWMDQLDLWYQYDMRHIFDTGLNTSQLIEALPPVKDRSNLLSWYTADEPDGWQYALNQTKIAYDILKEVDPYHPTALVLNCDNYYFNEYSSGADYIMEDAYPVGINATYSKWNTTCNETYGDCGCDDCIGELQDVSNRLDDFFNYQLWLGETQKPLWAVLQAFSGEGYWARDPTPDETWAMMLISFNHGAKGIMSWTFPASTTLEQAHGTMAKVATTSPVSGLLVGAQPVRIVVPGHELLDVAYWEVDGTIMLGFANLDYADSSEDITIELPIAIRGVTSQPWGSVGWEVADGMLKTSELEGLATSFVILCA</sequence>
<protein>
    <submittedName>
        <fullName evidence="1">Uncharacterized protein</fullName>
    </submittedName>
</protein>
<accession>A0AAE0WKA7</accession>
<comment type="caution">
    <text evidence="1">The sequence shown here is derived from an EMBL/GenBank/DDBJ whole genome shotgun (WGS) entry which is preliminary data.</text>
</comment>
<organism evidence="1 2">
    <name type="scientific">Recurvomyces mirabilis</name>
    <dbReference type="NCBI Taxonomy" id="574656"/>
    <lineage>
        <taxon>Eukaryota</taxon>
        <taxon>Fungi</taxon>
        <taxon>Dikarya</taxon>
        <taxon>Ascomycota</taxon>
        <taxon>Pezizomycotina</taxon>
        <taxon>Dothideomycetes</taxon>
        <taxon>Dothideomycetidae</taxon>
        <taxon>Mycosphaerellales</taxon>
        <taxon>Teratosphaeriaceae</taxon>
        <taxon>Recurvomyces</taxon>
    </lineage>
</organism>
<dbReference type="Proteomes" id="UP001274830">
    <property type="component" value="Unassembled WGS sequence"/>
</dbReference>
<evidence type="ECO:0000313" key="2">
    <source>
        <dbReference type="Proteomes" id="UP001274830"/>
    </source>
</evidence>
<keyword evidence="2" id="KW-1185">Reference proteome</keyword>